<dbReference type="Proteomes" id="UP001221686">
    <property type="component" value="Unassembled WGS sequence"/>
</dbReference>
<sequence>MWYCKWDPEETNIDLQTEMREMCFYYMKTADMADSAKRAAALADTNQRKCWQVDQFPCGQGTATEAATACSMDCVSQRETAIDGLYNDESVIPEAVGEAHDTWDCLPVSTFEDTVYPAPEGKNDCAFIAPVWDGSSPSKTFHATLSLTGFDGGSSSQTNVTGYLAVRTENCDTVQCDLVITAIEGSQRNFTGVYTLPSGAQTSYALQNADFQLTEELRGQWRFARGTVTFPTDDAVLRAWASGLSLNGFPSGDVDFFTQVTIEQLSGSYRNGVLSLMLNYQAEGSLLAVSLQTN</sequence>
<dbReference type="RefSeq" id="WP_272090064.1">
    <property type="nucleotide sequence ID" value="NZ_JAQNDL010000003.1"/>
</dbReference>
<reference evidence="1 2" key="1">
    <citation type="submission" date="2022-11" db="EMBL/GenBank/DDBJ databases">
        <title>Minimal conservation of predation-associated metabolite biosynthetic gene clusters underscores biosynthetic potential of Myxococcota including descriptions for ten novel species: Archangium lansinium sp. nov., Myxococcus landrumus sp. nov., Nannocystis bai.</title>
        <authorList>
            <person name="Ahearne A."/>
            <person name="Stevens C."/>
            <person name="Dowd S."/>
        </authorList>
    </citation>
    <scope>NUCLEOTIDE SEQUENCE [LARGE SCALE GENOMIC DNA]</scope>
    <source>
        <strain evidence="1 2">BB15-2</strain>
    </source>
</reference>
<dbReference type="EMBL" id="JAQNDL010000003">
    <property type="protein sequence ID" value="MDC0721562.1"/>
    <property type="molecule type" value="Genomic_DNA"/>
</dbReference>
<comment type="caution">
    <text evidence="1">The sequence shown here is derived from an EMBL/GenBank/DDBJ whole genome shotgun (WGS) entry which is preliminary data.</text>
</comment>
<accession>A0ABT5E9L4</accession>
<proteinExistence type="predicted"/>
<protein>
    <submittedName>
        <fullName evidence="1">Uncharacterized protein</fullName>
    </submittedName>
</protein>
<keyword evidence="2" id="KW-1185">Reference proteome</keyword>
<evidence type="ECO:0000313" key="1">
    <source>
        <dbReference type="EMBL" id="MDC0721562.1"/>
    </source>
</evidence>
<organism evidence="1 2">
    <name type="scientific">Nannocystis bainbridge</name>
    <dbReference type="NCBI Taxonomy" id="2995303"/>
    <lineage>
        <taxon>Bacteria</taxon>
        <taxon>Pseudomonadati</taxon>
        <taxon>Myxococcota</taxon>
        <taxon>Polyangia</taxon>
        <taxon>Nannocystales</taxon>
        <taxon>Nannocystaceae</taxon>
        <taxon>Nannocystis</taxon>
    </lineage>
</organism>
<evidence type="ECO:0000313" key="2">
    <source>
        <dbReference type="Proteomes" id="UP001221686"/>
    </source>
</evidence>
<gene>
    <name evidence="1" type="ORF">POL25_31935</name>
</gene>
<name>A0ABT5E9L4_9BACT</name>